<evidence type="ECO:0000313" key="3">
    <source>
        <dbReference type="Proteomes" id="UP001205843"/>
    </source>
</evidence>
<feature type="transmembrane region" description="Helical" evidence="1">
    <location>
        <begin position="57"/>
        <end position="79"/>
    </location>
</feature>
<feature type="transmembrane region" description="Helical" evidence="1">
    <location>
        <begin position="12"/>
        <end position="37"/>
    </location>
</feature>
<comment type="caution">
    <text evidence="2">The sequence shown here is derived from an EMBL/GenBank/DDBJ whole genome shotgun (WGS) entry which is preliminary data.</text>
</comment>
<proteinExistence type="predicted"/>
<dbReference type="Proteomes" id="UP001205843">
    <property type="component" value="Unassembled WGS sequence"/>
</dbReference>
<evidence type="ECO:0000256" key="1">
    <source>
        <dbReference type="SAM" id="Phobius"/>
    </source>
</evidence>
<dbReference type="GO" id="GO:0005886">
    <property type="term" value="C:plasma membrane"/>
    <property type="evidence" value="ECO:0007669"/>
    <property type="project" value="TreeGrafter"/>
</dbReference>
<reference evidence="2" key="1">
    <citation type="submission" date="2022-03" db="EMBL/GenBank/DDBJ databases">
        <title>Genomic Encyclopedia of Type Strains, Phase III (KMG-III): the genomes of soil and plant-associated and newly described type strains.</title>
        <authorList>
            <person name="Whitman W."/>
        </authorList>
    </citation>
    <scope>NUCLEOTIDE SEQUENCE</scope>
    <source>
        <strain evidence="2">ANL 6-2</strain>
    </source>
</reference>
<dbReference type="AlphaFoldDB" id="A0AAE3KFV5"/>
<keyword evidence="1" id="KW-1133">Transmembrane helix</keyword>
<sequence length="97" mass="10561">MLIHVLIGFGLIIFDVFTGTFVMEVGLGAFSALYSVASVFPSFAVGARRLHDINFRGWWQVLLVVPLLGVTILCVLFALRSNPGENRFGDHPLAQAG</sequence>
<dbReference type="PANTHER" id="PTHR34980">
    <property type="entry name" value="INNER MEMBRANE PROTEIN-RELATED-RELATED"/>
    <property type="match status" value="1"/>
</dbReference>
<gene>
    <name evidence="2" type="ORF">J2T57_001599</name>
</gene>
<dbReference type="EMBL" id="JALJXV010000003">
    <property type="protein sequence ID" value="MCP1674497.1"/>
    <property type="molecule type" value="Genomic_DNA"/>
</dbReference>
<keyword evidence="1" id="KW-0812">Transmembrane</keyword>
<dbReference type="Pfam" id="PF05656">
    <property type="entry name" value="DUF805"/>
    <property type="match status" value="1"/>
</dbReference>
<name>A0AAE3KFV5_9GAMM</name>
<dbReference type="PANTHER" id="PTHR34980:SF2">
    <property type="entry name" value="INNER MEMBRANE PROTEIN YHAH-RELATED"/>
    <property type="match status" value="1"/>
</dbReference>
<keyword evidence="3" id="KW-1185">Reference proteome</keyword>
<accession>A0AAE3KFV5</accession>
<protein>
    <submittedName>
        <fullName evidence="2">Uncharacterized membrane protein YhaH (DUF805 family)</fullName>
    </submittedName>
</protein>
<keyword evidence="1" id="KW-0472">Membrane</keyword>
<evidence type="ECO:0000313" key="2">
    <source>
        <dbReference type="EMBL" id="MCP1674497.1"/>
    </source>
</evidence>
<organism evidence="2 3">
    <name type="scientific">Natronocella acetinitrilica</name>
    <dbReference type="NCBI Taxonomy" id="414046"/>
    <lineage>
        <taxon>Bacteria</taxon>
        <taxon>Pseudomonadati</taxon>
        <taxon>Pseudomonadota</taxon>
        <taxon>Gammaproteobacteria</taxon>
        <taxon>Chromatiales</taxon>
        <taxon>Ectothiorhodospiraceae</taxon>
        <taxon>Natronocella</taxon>
    </lineage>
</organism>
<dbReference type="InterPro" id="IPR008523">
    <property type="entry name" value="DUF805"/>
</dbReference>